<dbReference type="SUPFAM" id="SSF51735">
    <property type="entry name" value="NAD(P)-binding Rossmann-fold domains"/>
    <property type="match status" value="1"/>
</dbReference>
<dbReference type="PANTHER" id="PTHR24321">
    <property type="entry name" value="DEHYDROGENASES, SHORT CHAIN"/>
    <property type="match status" value="1"/>
</dbReference>
<comment type="caution">
    <text evidence="3">The sequence shown here is derived from an EMBL/GenBank/DDBJ whole genome shotgun (WGS) entry which is preliminary data.</text>
</comment>
<dbReference type="PRINTS" id="PR00081">
    <property type="entry name" value="GDHRDH"/>
</dbReference>
<gene>
    <name evidence="3" type="ORF">AAF712_003575</name>
</gene>
<evidence type="ECO:0008006" key="5">
    <source>
        <dbReference type="Google" id="ProtNLM"/>
    </source>
</evidence>
<dbReference type="InterPro" id="IPR023375">
    <property type="entry name" value="ADC_dom_sf"/>
</dbReference>
<organism evidence="3 4">
    <name type="scientific">Marasmius tenuissimus</name>
    <dbReference type="NCBI Taxonomy" id="585030"/>
    <lineage>
        <taxon>Eukaryota</taxon>
        <taxon>Fungi</taxon>
        <taxon>Dikarya</taxon>
        <taxon>Basidiomycota</taxon>
        <taxon>Agaricomycotina</taxon>
        <taxon>Agaricomycetes</taxon>
        <taxon>Agaricomycetidae</taxon>
        <taxon>Agaricales</taxon>
        <taxon>Marasmiineae</taxon>
        <taxon>Marasmiaceae</taxon>
        <taxon>Marasmius</taxon>
    </lineage>
</organism>
<name>A0ABR3A5J3_9AGAR</name>
<dbReference type="SUPFAM" id="SSF160104">
    <property type="entry name" value="Acetoacetate decarboxylase-like"/>
    <property type="match status" value="1"/>
</dbReference>
<sequence>MPNPTGQIVSQSGVPVVPAPWKLGGRWWVLILSPLAKNASFPAGWCVDYQADALSQDEFVGGPGIIMVVQYDDSPAGPYDELIYVPGRFKHKDGSVSYRITRIYVSTKDSTENGRRNWNIPKQVAKFQYTRDPSSPHSWSLSVSALPTESQPSPQPFFSVNIHPIPIVTQFVGLPLSTKILPGNLFGLTQPPLPKGPLAEEVEAGKETHEDAQSTKAKYAKMSPWIEYGEFERFGKRCMGLFRGTESLDVLTHLRSSPYDMLDLGLNDVHVLITGASGGIGLEIVKVFLDQGAKVTAQYNTSPASLQSLASSQPESYASQLHIAQADLSSESSVRSLFASALAKFGPIHIAAVNHGNWVREHVMLKDMSLQRWNFSMDTNLTSAFLVAREFIKGVENALKAQTFSEADKERLEQASIVFVGSTAGLFGEANHSDYAAAKSGIMYGLTLSLKNEIVKVAPRGRVNCVAPGWTQTPKKSDMLEDPDTVYRITATLPLKKVATTCDIAVQIVLLSSARVSGHVTGHVIDVAGGMEGRLLNLPGEL</sequence>
<evidence type="ECO:0000313" key="4">
    <source>
        <dbReference type="Proteomes" id="UP001437256"/>
    </source>
</evidence>
<dbReference type="Proteomes" id="UP001437256">
    <property type="component" value="Unassembled WGS sequence"/>
</dbReference>
<dbReference type="Gene3D" id="2.40.400.10">
    <property type="entry name" value="Acetoacetate decarboxylase-like"/>
    <property type="match status" value="1"/>
</dbReference>
<dbReference type="InterPro" id="IPR002347">
    <property type="entry name" value="SDR_fam"/>
</dbReference>
<dbReference type="EMBL" id="JBBXMP010000013">
    <property type="protein sequence ID" value="KAL0069212.1"/>
    <property type="molecule type" value="Genomic_DNA"/>
</dbReference>
<proteinExistence type="inferred from homology"/>
<keyword evidence="4" id="KW-1185">Reference proteome</keyword>
<dbReference type="InterPro" id="IPR036291">
    <property type="entry name" value="NAD(P)-bd_dom_sf"/>
</dbReference>
<protein>
    <recommendedName>
        <fullName evidence="5">NAD(P)-binding protein</fullName>
    </recommendedName>
</protein>
<comment type="similarity">
    <text evidence="1">Belongs to the short-chain dehydrogenases/reductases (SDR) family.</text>
</comment>
<evidence type="ECO:0000256" key="1">
    <source>
        <dbReference type="ARBA" id="ARBA00006484"/>
    </source>
</evidence>
<keyword evidence="2" id="KW-0560">Oxidoreductase</keyword>
<dbReference type="PANTHER" id="PTHR24321:SF8">
    <property type="entry name" value="ESTRADIOL 17-BETA-DEHYDROGENASE 8-RELATED"/>
    <property type="match status" value="1"/>
</dbReference>
<dbReference type="Pfam" id="PF00106">
    <property type="entry name" value="adh_short"/>
    <property type="match status" value="1"/>
</dbReference>
<accession>A0ABR3A5J3</accession>
<evidence type="ECO:0000313" key="3">
    <source>
        <dbReference type="EMBL" id="KAL0069212.1"/>
    </source>
</evidence>
<reference evidence="3 4" key="1">
    <citation type="submission" date="2024-05" db="EMBL/GenBank/DDBJ databases">
        <title>A draft genome resource for the thread blight pathogen Marasmius tenuissimus strain MS-2.</title>
        <authorList>
            <person name="Yulfo-Soto G.E."/>
            <person name="Baruah I.K."/>
            <person name="Amoako-Attah I."/>
            <person name="Bukari Y."/>
            <person name="Meinhardt L.W."/>
            <person name="Bailey B.A."/>
            <person name="Cohen S.P."/>
        </authorList>
    </citation>
    <scope>NUCLEOTIDE SEQUENCE [LARGE SCALE GENOMIC DNA]</scope>
    <source>
        <strain evidence="3 4">MS-2</strain>
    </source>
</reference>
<evidence type="ECO:0000256" key="2">
    <source>
        <dbReference type="ARBA" id="ARBA00023002"/>
    </source>
</evidence>
<dbReference type="Gene3D" id="3.40.50.720">
    <property type="entry name" value="NAD(P)-binding Rossmann-like Domain"/>
    <property type="match status" value="1"/>
</dbReference>